<dbReference type="PROSITE" id="PS50086">
    <property type="entry name" value="TBC_RABGAP"/>
    <property type="match status" value="1"/>
</dbReference>
<name>A0AAV7YB42_9EUKA</name>
<feature type="compositionally biased region" description="Low complexity" evidence="1">
    <location>
        <begin position="632"/>
        <end position="645"/>
    </location>
</feature>
<feature type="region of interest" description="Disordered" evidence="1">
    <location>
        <begin position="238"/>
        <end position="313"/>
    </location>
</feature>
<evidence type="ECO:0000256" key="1">
    <source>
        <dbReference type="SAM" id="MobiDB-lite"/>
    </source>
</evidence>
<proteinExistence type="predicted"/>
<accession>A0AAV7YB42</accession>
<gene>
    <name evidence="3" type="ORF">M0812_27504</name>
</gene>
<feature type="compositionally biased region" description="Basic and acidic residues" evidence="1">
    <location>
        <begin position="566"/>
        <end position="596"/>
    </location>
</feature>
<evidence type="ECO:0000313" key="3">
    <source>
        <dbReference type="EMBL" id="KAJ3425072.1"/>
    </source>
</evidence>
<feature type="compositionally biased region" description="Polar residues" evidence="1">
    <location>
        <begin position="650"/>
        <end position="669"/>
    </location>
</feature>
<dbReference type="Pfam" id="PF00566">
    <property type="entry name" value="RabGAP-TBC"/>
    <property type="match status" value="1"/>
</dbReference>
<feature type="compositionally biased region" description="Basic residues" evidence="1">
    <location>
        <begin position="238"/>
        <end position="261"/>
    </location>
</feature>
<protein>
    <recommendedName>
        <fullName evidence="2">Rab-GAP TBC domain-containing protein</fullName>
    </recommendedName>
</protein>
<dbReference type="EMBL" id="JANTQA010000070">
    <property type="protein sequence ID" value="KAJ3425072.1"/>
    <property type="molecule type" value="Genomic_DNA"/>
</dbReference>
<comment type="caution">
    <text evidence="3">The sequence shown here is derived from an EMBL/GenBank/DDBJ whole genome shotgun (WGS) entry which is preliminary data.</text>
</comment>
<dbReference type="InterPro" id="IPR000195">
    <property type="entry name" value="Rab-GAP-TBC_dom"/>
</dbReference>
<feature type="compositionally biased region" description="Low complexity" evidence="1">
    <location>
        <begin position="712"/>
        <end position="732"/>
    </location>
</feature>
<evidence type="ECO:0000259" key="2">
    <source>
        <dbReference type="PROSITE" id="PS50086"/>
    </source>
</evidence>
<evidence type="ECO:0000313" key="4">
    <source>
        <dbReference type="Proteomes" id="UP001146793"/>
    </source>
</evidence>
<feature type="region of interest" description="Disordered" evidence="1">
    <location>
        <begin position="547"/>
        <end position="601"/>
    </location>
</feature>
<dbReference type="Proteomes" id="UP001146793">
    <property type="component" value="Unassembled WGS sequence"/>
</dbReference>
<feature type="compositionally biased region" description="Basic and acidic residues" evidence="1">
    <location>
        <begin position="270"/>
        <end position="313"/>
    </location>
</feature>
<reference evidence="3" key="1">
    <citation type="submission" date="2022-08" db="EMBL/GenBank/DDBJ databases">
        <title>Novel sulphate-reducing endosymbionts in the free-living metamonad Anaeramoeba.</title>
        <authorList>
            <person name="Jerlstrom-Hultqvist J."/>
            <person name="Cepicka I."/>
            <person name="Gallot-Lavallee L."/>
            <person name="Salas-Leiva D."/>
            <person name="Curtis B.A."/>
            <person name="Zahonova K."/>
            <person name="Pipaliya S."/>
            <person name="Dacks J."/>
            <person name="Roger A.J."/>
        </authorList>
    </citation>
    <scope>NUCLEOTIDE SEQUENCE</scope>
    <source>
        <strain evidence="3">Busselton2</strain>
    </source>
</reference>
<feature type="region of interest" description="Disordered" evidence="1">
    <location>
        <begin position="629"/>
        <end position="733"/>
    </location>
</feature>
<sequence length="868" mass="100345">MTDLVEQFKKLKDRSNLRQLVWKMLLTKKKKYERFQQDLTKPPELVFSDQISKDFKKSICFRSAESHSSELYESVLKYFYKAKSLKYNKHFFHLLLPFVCAGFPASEVFDLYYFTHSHTLGNVLLKDPKFRHSAVFLFKHLLLYFSPQLHTKFSQNRMDKSLTLFIRKCIFGLFVPLSPSDPIKLLPVWDWIFLQQSPSAIWFFLLSFLIEKESILLNTNSEKKLKYALDTLSLFSKKKKKKNKNNQKNKNNNNKKKKNNKKNNQSESKNVIKKEQKQVQKETNNKEEKEKETNKIKEKETKPETETETETKINTEEDLINKLIARSEKFIKQCPKSFSAFLNSTVLSDNLNANDFRTLRNFNVLPLSSEELFINKHISKKFVVLDCRATYHKLRGVVPHSIHLDPQDMFEEGLDQFWKSFLELKKNKIRNNHLCIIGNGEIEKDKELSLVVLQLISHEIKYISRLQGGFKQCYFLHKNHQIQLAKPNKAIVEKAKISNILTSDQNNKSEQSSASSNQLFKNLIKSKFNLSAISNLGNSFNFINSNEEKSSNKGEEKEGSQSNEGEVQREKMKEGSNQEKNKTENRKGGMEVKSDGELGSQNRIKLEPTQSLPILNHQSSSNNFFVIDSESESGSESGSESDNNSLPKLETSSKQSSENQMKSNSTSLISKDGNHSISSSQNGSNPNQPVKSESTNSDFSISSSSVKKEKSNNANTNTTTTTTTTTTTNSNNPIKRTKVKLDFMKKNSLLNVKRWFQDKSIHFFSTQRMKKNSLEIRYIVITDEYIIELEAHKTRLNFGILKNQNHLLSLVKIIIPKNSDQGFVLAYNKQNKNGDKIIKKYAYNTKRRKKISLIIKEKVKHVRKKIKK</sequence>
<organism evidence="3 4">
    <name type="scientific">Anaeramoeba flamelloides</name>
    <dbReference type="NCBI Taxonomy" id="1746091"/>
    <lineage>
        <taxon>Eukaryota</taxon>
        <taxon>Metamonada</taxon>
        <taxon>Anaeramoebidae</taxon>
        <taxon>Anaeramoeba</taxon>
    </lineage>
</organism>
<dbReference type="Gene3D" id="1.10.472.80">
    <property type="entry name" value="Ypt/Rab-GAP domain of gyp1p, domain 3"/>
    <property type="match status" value="1"/>
</dbReference>
<feature type="compositionally biased region" description="Low complexity" evidence="1">
    <location>
        <begin position="675"/>
        <end position="705"/>
    </location>
</feature>
<feature type="compositionally biased region" description="Basic and acidic residues" evidence="1">
    <location>
        <begin position="547"/>
        <end position="559"/>
    </location>
</feature>
<feature type="domain" description="Rab-GAP TBC" evidence="2">
    <location>
        <begin position="12"/>
        <end position="196"/>
    </location>
</feature>
<dbReference type="AlphaFoldDB" id="A0AAV7YB42"/>